<protein>
    <recommendedName>
        <fullName evidence="9 10">Multifunctional fusion protein</fullName>
    </recommendedName>
    <domain>
        <recommendedName>
            <fullName evidence="9">Protein translocase subunit SecD</fullName>
        </recommendedName>
    </domain>
    <domain>
        <recommendedName>
            <fullName evidence="10">Protein-export membrane protein SecF</fullName>
        </recommendedName>
    </domain>
</protein>
<dbReference type="InterPro" id="IPR022646">
    <property type="entry name" value="SecD/SecF_CS"/>
</dbReference>
<evidence type="ECO:0000256" key="10">
    <source>
        <dbReference type="HAMAP-Rule" id="MF_01464"/>
    </source>
</evidence>
<feature type="domain" description="Protein translocase subunit SecDF P1" evidence="13">
    <location>
        <begin position="188"/>
        <end position="243"/>
    </location>
</feature>
<dbReference type="PANTHER" id="PTHR30081:SF1">
    <property type="entry name" value="PROTEIN TRANSLOCASE SUBUNIT SECD"/>
    <property type="match status" value="1"/>
</dbReference>
<dbReference type="Pfam" id="PF02355">
    <property type="entry name" value="SecD_SecF_C"/>
    <property type="match status" value="2"/>
</dbReference>
<dbReference type="InterPro" id="IPR055344">
    <property type="entry name" value="SecD_SecF_C_bact"/>
</dbReference>
<sequence>MQNKGLVTIFAILFGIVSLYQLSYTYIATSVEKEAKEYAQSNFPETQPEERQQAEAQYLLDAANEPQMLGIDYKTAKEKELNKGLDLKGGINVILQVSVKDILKGLANNTKDPAFNQALANADELQKDSQETYAESFFRAFNDLPGDNKLASPNIFFNKNLEDQINSSMTNEEVQPVITRKIDESIASAFEVLRKRIDKFGVTQPNLQRLGNSGRILVELPGAKDIERTKDLLQSTAQLEFWTAYKAEAFQSFLFEADAKLKTMISPNTEEDGGETTEETTGDIAETQQDTTAVATDTTAVADTQTEDDDDLGDLLGEDTEADASDDPAVNNPLLSKIQFGAPGSPIIASVAIEDQATVKEYLNNPQVRQLLPTELRYTKFVWGLPTAREITVDGETETVDFVDLYALVGNRENEAPLSGGVVTDAVQTYDQVGRVAVSMQMNGTGAKKWEEMTGEAFTNKSQIAIVLDDVVYSAPGVTSGPIAGGRSEITGDFTIAEGQDLANVLRAGKLPASADIIQAEVVGPTLGQEAIDSGMLSFGIALLLVLVWMIFYYGKAGAFADVALVVNILFIFGILAGLGAVLTLPGIAGIVLTIGISVDANVLIFERIREELSKGKAQRDAINDGFRNALSSILDANITTGLTGLILLVFGTGPIQGFATTLLIGIVTSLFTAIFITRLFIDRYTKNGKPLTCSTSMTKNLFKNVNINFLGKRKVAYVISGILLLVSLGSLFSIGLNQGVDFVGGRTYTVRFDKDVNPAEIQDDLIAVFESAEAKTYGADNQLKITTKYKVDETSAAIDNEVEAMLFEALQPNLPASMNLEQFKADDDNKVAGRMEYYKVSPTIADDIKKSSFWAVLGSLVVVFLYILLRFRRWQFSLGAVAAVFHDVVIVLGIFSLTHRFMPFSMEIDQSFIAAILTVIGYSLNDTVVVFDRIREFFNEHAGWKMNRIINSALNSTLSRTLNTSMTTLIVLLCIFFIGAESIRGLIFALMVGVIVGTYSSLFIATPVFYDTVKKRGIDLTDKKDEEEEEALSA</sequence>
<dbReference type="NCBIfam" id="TIGR00966">
    <property type="entry name" value="transloc_SecF"/>
    <property type="match status" value="1"/>
</dbReference>
<feature type="transmembrane region" description="Helical" evidence="9">
    <location>
        <begin position="852"/>
        <end position="870"/>
    </location>
</feature>
<dbReference type="InterPro" id="IPR054384">
    <property type="entry name" value="SecDF_P1_head"/>
</dbReference>
<comment type="similarity">
    <text evidence="9">Belongs to the SecD/SecF family. SecD subfamily.</text>
</comment>
<dbReference type="InterPro" id="IPR022813">
    <property type="entry name" value="SecD/SecF_arch_bac"/>
</dbReference>
<evidence type="ECO:0000313" key="15">
    <source>
        <dbReference type="EMBL" id="RDK89345.1"/>
    </source>
</evidence>
<dbReference type="AlphaFoldDB" id="A0A370QLU0"/>
<dbReference type="InterPro" id="IPR048631">
    <property type="entry name" value="SecD_1st"/>
</dbReference>
<dbReference type="FunFam" id="1.20.1640.10:FF:000004">
    <property type="entry name" value="Protein translocase subunit SecD"/>
    <property type="match status" value="1"/>
</dbReference>
<dbReference type="NCBIfam" id="TIGR00916">
    <property type="entry name" value="2A0604s01"/>
    <property type="match status" value="2"/>
</dbReference>
<comment type="subunit">
    <text evidence="9">Forms a complex with SecF. Part of the essential Sec protein translocation apparatus which comprises SecA, SecYEG and auxiliary proteins SecDF. Other proteins may also be involved.</text>
</comment>
<dbReference type="Proteomes" id="UP000255317">
    <property type="component" value="Unassembled WGS sequence"/>
</dbReference>
<dbReference type="InterPro" id="IPR048634">
    <property type="entry name" value="SecD_SecF_C"/>
</dbReference>
<dbReference type="InterPro" id="IPR005665">
    <property type="entry name" value="SecF_bac"/>
</dbReference>
<keyword evidence="4 9" id="KW-0812">Transmembrane</keyword>
<evidence type="ECO:0000259" key="13">
    <source>
        <dbReference type="Pfam" id="PF21760"/>
    </source>
</evidence>
<comment type="similarity">
    <text evidence="10">Belongs to the SecD/SecF family. SecF subfamily.</text>
</comment>
<dbReference type="Gene3D" id="3.30.1360.200">
    <property type="match status" value="1"/>
</dbReference>
<feature type="transmembrane region" description="Helical" evidence="9">
    <location>
        <begin position="630"/>
        <end position="652"/>
    </location>
</feature>
<comment type="caution">
    <text evidence="9">Lacks conserved residue(s) required for the propagation of feature annotation.</text>
</comment>
<dbReference type="NCBIfam" id="NF009585">
    <property type="entry name" value="PRK13024.1-5"/>
    <property type="match status" value="1"/>
</dbReference>
<evidence type="ECO:0000313" key="16">
    <source>
        <dbReference type="Proteomes" id="UP000255317"/>
    </source>
</evidence>
<dbReference type="InterPro" id="IPR005791">
    <property type="entry name" value="SecD"/>
</dbReference>
<keyword evidence="3 9" id="KW-1003">Cell membrane</keyword>
<dbReference type="NCBIfam" id="TIGR01129">
    <property type="entry name" value="secD"/>
    <property type="match status" value="1"/>
</dbReference>
<keyword evidence="8 9" id="KW-0472">Membrane</keyword>
<dbReference type="GO" id="GO:0006605">
    <property type="term" value="P:protein targeting"/>
    <property type="evidence" value="ECO:0007669"/>
    <property type="project" value="UniProtKB-UniRule"/>
</dbReference>
<feature type="transmembrane region" description="Helical" evidence="9">
    <location>
        <begin position="716"/>
        <end position="737"/>
    </location>
</feature>
<comment type="caution">
    <text evidence="15">The sequence shown here is derived from an EMBL/GenBank/DDBJ whole genome shotgun (WGS) entry which is preliminary data.</text>
</comment>
<feature type="transmembrane region" description="Helical" evidence="9">
    <location>
        <begin position="561"/>
        <end position="582"/>
    </location>
</feature>
<evidence type="ECO:0000256" key="3">
    <source>
        <dbReference type="ARBA" id="ARBA00022475"/>
    </source>
</evidence>
<keyword evidence="16" id="KW-1185">Reference proteome</keyword>
<dbReference type="PANTHER" id="PTHR30081">
    <property type="entry name" value="PROTEIN-EXPORT MEMBRANE PROTEIN SEC"/>
    <property type="match status" value="1"/>
</dbReference>
<feature type="transmembrane region" description="Helical" evidence="9">
    <location>
        <begin position="987"/>
        <end position="1011"/>
    </location>
</feature>
<evidence type="ECO:0000256" key="7">
    <source>
        <dbReference type="ARBA" id="ARBA00023010"/>
    </source>
</evidence>
<dbReference type="OrthoDB" id="9805019at2"/>
<dbReference type="Gene3D" id="3.30.70.3220">
    <property type="match status" value="1"/>
</dbReference>
<evidence type="ECO:0000259" key="14">
    <source>
        <dbReference type="Pfam" id="PF22599"/>
    </source>
</evidence>
<proteinExistence type="inferred from homology"/>
<name>A0A370QLU0_9FLAO</name>
<accession>A0A370QLU0</accession>
<dbReference type="HAMAP" id="MF_01464_B">
    <property type="entry name" value="SecF_B"/>
    <property type="match status" value="1"/>
</dbReference>
<dbReference type="Gene3D" id="1.20.1640.10">
    <property type="entry name" value="Multidrug efflux transporter AcrB transmembrane domain"/>
    <property type="match status" value="2"/>
</dbReference>
<feature type="compositionally biased region" description="Acidic residues" evidence="11">
    <location>
        <begin position="305"/>
        <end position="326"/>
    </location>
</feature>
<feature type="transmembrane region" description="Helical" evidence="9">
    <location>
        <begin position="588"/>
        <end position="609"/>
    </location>
</feature>
<keyword evidence="6 9" id="KW-1133">Transmembrane helix</keyword>
<feature type="domain" description="Protein export membrane protein SecD/SecF C-terminal" evidence="12">
    <location>
        <begin position="514"/>
        <end position="682"/>
    </location>
</feature>
<evidence type="ECO:0000256" key="9">
    <source>
        <dbReference type="HAMAP-Rule" id="MF_01463"/>
    </source>
</evidence>
<comment type="subcellular location">
    <subcellularLocation>
        <location evidence="1 9">Cell membrane</location>
        <topology evidence="1 9">Multi-pass membrane protein</topology>
    </subcellularLocation>
</comment>
<feature type="transmembrane region" description="Helical" evidence="9">
    <location>
        <begin position="658"/>
        <end position="682"/>
    </location>
</feature>
<keyword evidence="5 9" id="KW-0653">Protein transport</keyword>
<organism evidence="15 16">
    <name type="scientific">Marinirhabdus gelatinilytica</name>
    <dbReference type="NCBI Taxonomy" id="1703343"/>
    <lineage>
        <taxon>Bacteria</taxon>
        <taxon>Pseudomonadati</taxon>
        <taxon>Bacteroidota</taxon>
        <taxon>Flavobacteriia</taxon>
        <taxon>Flavobacteriales</taxon>
        <taxon>Flavobacteriaceae</taxon>
    </lineage>
</organism>
<feature type="transmembrane region" description="Helical" evidence="9">
    <location>
        <begin position="535"/>
        <end position="554"/>
    </location>
</feature>
<dbReference type="EMBL" id="QRAO01000001">
    <property type="protein sequence ID" value="RDK89345.1"/>
    <property type="molecule type" value="Genomic_DNA"/>
</dbReference>
<evidence type="ECO:0000256" key="4">
    <source>
        <dbReference type="ARBA" id="ARBA00022692"/>
    </source>
</evidence>
<keyword evidence="7 9" id="KW-0811">Translocation</keyword>
<gene>
    <name evidence="10" type="primary">secF</name>
    <name evidence="9" type="synonym">secD</name>
    <name evidence="15" type="ORF">C8D94_1011231</name>
</gene>
<evidence type="ECO:0000256" key="5">
    <source>
        <dbReference type="ARBA" id="ARBA00022927"/>
    </source>
</evidence>
<dbReference type="GO" id="GO:0043952">
    <property type="term" value="P:protein transport by the Sec complex"/>
    <property type="evidence" value="ECO:0007669"/>
    <property type="project" value="UniProtKB-UniRule"/>
</dbReference>
<dbReference type="RefSeq" id="WP_115122962.1">
    <property type="nucleotide sequence ID" value="NZ_QRAO01000001.1"/>
</dbReference>
<dbReference type="Pfam" id="PF21760">
    <property type="entry name" value="SecD_1st"/>
    <property type="match status" value="1"/>
</dbReference>
<dbReference type="HAMAP" id="MF_01463_B">
    <property type="entry name" value="SecD_B"/>
    <property type="match status" value="1"/>
</dbReference>
<evidence type="ECO:0000256" key="6">
    <source>
        <dbReference type="ARBA" id="ARBA00022989"/>
    </source>
</evidence>
<keyword evidence="2 9" id="KW-0813">Transport</keyword>
<feature type="domain" description="SecDF P1 head subdomain" evidence="14">
    <location>
        <begin position="414"/>
        <end position="513"/>
    </location>
</feature>
<comment type="function">
    <text evidence="9">Part of the Sec protein translocase complex. Interacts with the SecYEG preprotein conducting channel. SecDF uses the proton motive force (PMF) to complete protein translocation after the ATP-dependent function of SecA.</text>
</comment>
<dbReference type="GO" id="GO:0005886">
    <property type="term" value="C:plasma membrane"/>
    <property type="evidence" value="ECO:0007669"/>
    <property type="project" value="UniProtKB-SubCell"/>
</dbReference>
<dbReference type="Pfam" id="PF22599">
    <property type="entry name" value="SecDF_P1_head"/>
    <property type="match status" value="1"/>
</dbReference>
<evidence type="ECO:0000256" key="2">
    <source>
        <dbReference type="ARBA" id="ARBA00022448"/>
    </source>
</evidence>
<feature type="compositionally biased region" description="Acidic residues" evidence="11">
    <location>
        <begin position="269"/>
        <end position="281"/>
    </location>
</feature>
<feature type="transmembrane region" description="Helical" evidence="9">
    <location>
        <begin position="963"/>
        <end position="981"/>
    </location>
</feature>
<evidence type="ECO:0000259" key="12">
    <source>
        <dbReference type="Pfam" id="PF02355"/>
    </source>
</evidence>
<dbReference type="GO" id="GO:0015450">
    <property type="term" value="F:protein-transporting ATPase activity"/>
    <property type="evidence" value="ECO:0007669"/>
    <property type="project" value="InterPro"/>
</dbReference>
<comment type="subunit">
    <text evidence="10">Forms a complex with SecD. Part of the essential Sec protein translocation apparatus which comprises SecA, SecYEG and auxiliary proteins SecDF. Other proteins may also be involved.</text>
</comment>
<dbReference type="PRINTS" id="PR01755">
    <property type="entry name" value="SECFTRNLCASE"/>
</dbReference>
<dbReference type="SUPFAM" id="SSF82866">
    <property type="entry name" value="Multidrug efflux transporter AcrB transmembrane domain"/>
    <property type="match status" value="2"/>
</dbReference>
<dbReference type="Pfam" id="PF07549">
    <property type="entry name" value="Sec_GG"/>
    <property type="match status" value="2"/>
</dbReference>
<feature type="transmembrane region" description="Helical" evidence="9">
    <location>
        <begin position="877"/>
        <end position="900"/>
    </location>
</feature>
<evidence type="ECO:0000256" key="11">
    <source>
        <dbReference type="SAM" id="MobiDB-lite"/>
    </source>
</evidence>
<feature type="compositionally biased region" description="Low complexity" evidence="11">
    <location>
        <begin position="282"/>
        <end position="304"/>
    </location>
</feature>
<dbReference type="GO" id="GO:0065002">
    <property type="term" value="P:intracellular protein transmembrane transport"/>
    <property type="evidence" value="ECO:0007669"/>
    <property type="project" value="UniProtKB-UniRule"/>
</dbReference>
<reference evidence="15 16" key="1">
    <citation type="submission" date="2018-07" db="EMBL/GenBank/DDBJ databases">
        <title>Genomic Encyclopedia of Type Strains, Phase IV (KMG-IV): sequencing the most valuable type-strain genomes for metagenomic binning, comparative biology and taxonomic classification.</title>
        <authorList>
            <person name="Goeker M."/>
        </authorList>
    </citation>
    <scope>NUCLEOTIDE SEQUENCE [LARGE SCALE GENOMIC DNA]</scope>
    <source>
        <strain evidence="15 16">DSM 101478</strain>
    </source>
</reference>
<feature type="transmembrane region" description="Helical" evidence="9">
    <location>
        <begin position="912"/>
        <end position="932"/>
    </location>
</feature>
<feature type="domain" description="Protein export membrane protein SecD/SecF C-terminal" evidence="12">
    <location>
        <begin position="834"/>
        <end position="1014"/>
    </location>
</feature>
<dbReference type="InterPro" id="IPR022645">
    <property type="entry name" value="SecD/SecF_bac"/>
</dbReference>
<evidence type="ECO:0000256" key="8">
    <source>
        <dbReference type="ARBA" id="ARBA00023136"/>
    </source>
</evidence>
<feature type="region of interest" description="Disordered" evidence="11">
    <location>
        <begin position="265"/>
        <end position="330"/>
    </location>
</feature>
<evidence type="ECO:0000256" key="1">
    <source>
        <dbReference type="ARBA" id="ARBA00004651"/>
    </source>
</evidence>